<dbReference type="SUPFAM" id="SSF82866">
    <property type="entry name" value="Multidrug efflux transporter AcrB transmembrane domain"/>
    <property type="match status" value="2"/>
</dbReference>
<dbReference type="GO" id="GO:0042910">
    <property type="term" value="F:xenobiotic transmembrane transporter activity"/>
    <property type="evidence" value="ECO:0007669"/>
    <property type="project" value="TreeGrafter"/>
</dbReference>
<dbReference type="PRINTS" id="PR00702">
    <property type="entry name" value="ACRIFLAVINRP"/>
</dbReference>
<evidence type="ECO:0000256" key="1">
    <source>
        <dbReference type="SAM" id="Phobius"/>
    </source>
</evidence>
<dbReference type="InterPro" id="IPR001036">
    <property type="entry name" value="Acrflvin-R"/>
</dbReference>
<feature type="transmembrane region" description="Helical" evidence="1">
    <location>
        <begin position="433"/>
        <end position="453"/>
    </location>
</feature>
<feature type="transmembrane region" description="Helical" evidence="1">
    <location>
        <begin position="992"/>
        <end position="1019"/>
    </location>
</feature>
<feature type="transmembrane region" description="Helical" evidence="1">
    <location>
        <begin position="961"/>
        <end position="980"/>
    </location>
</feature>
<dbReference type="Gene3D" id="3.30.70.1430">
    <property type="entry name" value="Multidrug efflux transporter AcrB pore domain"/>
    <property type="match status" value="2"/>
</dbReference>
<dbReference type="Pfam" id="PF00873">
    <property type="entry name" value="ACR_tran"/>
    <property type="match status" value="1"/>
</dbReference>
<feature type="transmembrane region" description="Helical" evidence="1">
    <location>
        <begin position="915"/>
        <end position="940"/>
    </location>
</feature>
<dbReference type="PANTHER" id="PTHR32063">
    <property type="match status" value="1"/>
</dbReference>
<proteinExistence type="predicted"/>
<dbReference type="PANTHER" id="PTHR32063:SF73">
    <property type="entry name" value="RND SUPERFAMILY EFFLUX PUMP PERMEASE COMPONENT 1"/>
    <property type="match status" value="1"/>
</dbReference>
<keyword evidence="1" id="KW-0472">Membrane</keyword>
<feature type="transmembrane region" description="Helical" evidence="1">
    <location>
        <begin position="388"/>
        <end position="412"/>
    </location>
</feature>
<feature type="transmembrane region" description="Helical" evidence="1">
    <location>
        <begin position="889"/>
        <end position="909"/>
    </location>
</feature>
<feature type="non-terminal residue" evidence="2">
    <location>
        <position position="1020"/>
    </location>
</feature>
<dbReference type="AlphaFoldDB" id="A0A381NLV1"/>
<dbReference type="Gene3D" id="3.30.2090.10">
    <property type="entry name" value="Multidrug efflux transporter AcrB TolC docking domain, DN and DC subdomains"/>
    <property type="match status" value="2"/>
</dbReference>
<name>A0A381NLV1_9ZZZZ</name>
<gene>
    <name evidence="2" type="ORF">METZ01_LOCUS8446</name>
</gene>
<feature type="transmembrane region" description="Helical" evidence="1">
    <location>
        <begin position="21"/>
        <end position="39"/>
    </location>
</feature>
<feature type="transmembrane region" description="Helical" evidence="1">
    <location>
        <begin position="336"/>
        <end position="355"/>
    </location>
</feature>
<dbReference type="SUPFAM" id="SSF82714">
    <property type="entry name" value="Multidrug efflux transporter AcrB TolC docking domain, DN and DC subdomains"/>
    <property type="match status" value="2"/>
</dbReference>
<feature type="transmembrane region" description="Helical" evidence="1">
    <location>
        <begin position="465"/>
        <end position="492"/>
    </location>
</feature>
<feature type="transmembrane region" description="Helical" evidence="1">
    <location>
        <begin position="541"/>
        <end position="558"/>
    </location>
</feature>
<dbReference type="InterPro" id="IPR027463">
    <property type="entry name" value="AcrB_DN_DC_subdom"/>
</dbReference>
<dbReference type="Gene3D" id="1.20.1640.10">
    <property type="entry name" value="Multidrug efflux transporter AcrB transmembrane domain"/>
    <property type="match status" value="2"/>
</dbReference>
<accession>A0A381NLV1</accession>
<dbReference type="GO" id="GO:0005886">
    <property type="term" value="C:plasma membrane"/>
    <property type="evidence" value="ECO:0007669"/>
    <property type="project" value="TreeGrafter"/>
</dbReference>
<keyword evidence="1" id="KW-1133">Transmembrane helix</keyword>
<protein>
    <recommendedName>
        <fullName evidence="3">SSD domain-containing protein</fullName>
    </recommendedName>
</protein>
<feature type="transmembrane region" description="Helical" evidence="1">
    <location>
        <begin position="860"/>
        <end position="882"/>
    </location>
</feature>
<dbReference type="SUPFAM" id="SSF82693">
    <property type="entry name" value="Multidrug efflux transporter AcrB pore domain, PN1, PN2, PC1 and PC2 subdomains"/>
    <property type="match status" value="2"/>
</dbReference>
<evidence type="ECO:0000313" key="2">
    <source>
        <dbReference type="EMBL" id="SUZ55592.1"/>
    </source>
</evidence>
<dbReference type="Gene3D" id="3.30.70.1320">
    <property type="entry name" value="Multidrug efflux transporter AcrB pore domain like"/>
    <property type="match status" value="1"/>
</dbReference>
<sequence>MESNNLATQITRLSLNRRVTMFVLFLTIIIVGLIATNRLKLELFPKGFEGSSLSVRVPWNAAVPQEVMEKLALPLEEELSTVRGLDSISSSCTSGGAYVNLGFKQGTDMDIAYREVRDRLERAKLRFPDDVEHAYVNKLDMSGIPVCMIGVAYETDGDLYDLVNKHIVMPLSRIDGVANIDVKGLKEKEIIIEVDKDRTEAYGLNIYQLSRQMQGDNFSLASGNVRNGGKKFLLKSSNRFQTMDELQNLPISTNVILKDIAVLKYEPEERRFKARVNGKDAMWIAVVKESEANTIEVCDQIVAEVDRIKNNPALNGFDLEIHMNQGGIVKEQLNTLFNNGGIGAFFAALVLYFFLRRTRITLIIAGAIPLCLFIAIATMYFAGESLNLLTILGLVLCVGLLVDNSVVVAENIQRHFQSGMGRSEACIKGVQEIGLAITTSTFTTVIVFLPALLVEGEMRFFMMRLALPVVVALLASLGVALVFIPLCVYLTLSQRENIPTTQPRPRTKTIQVLLEKMYDASFGRFNRWYNQALGFFLKRRLDLAFILLALLAATSFVFEKVGFSVQQERNMASFNLSFRFPSQFNFDERTEYFKQVEQQLNKAKDKYEFDGFVIFYSTWFGELRGWFAPGRKSTIPAREVAEQIYKELPKIPGLKIEYQRMGEDEEKQDKKGQHYVRIKGQDPEQLEKLANQLKPSFLNIPGVIALKQRQDETPNELALIVDRDRANSIGVNPTTLAGMVGYALRGSTLPRFNSDGRQIPVRVRYSEENRAELADLNNFLVPTEDGQFSSIGTLTRPAMLNSPRYIRRTDKSVSHTFGLELESGKEEETRKAIKSLQDSIDLPEGISFGEIRERFDIKEIFNGIFALMLAITFIYLLMAFLFESVIMPISIVLSIPLAAIGSVWIHLIAGKEMDFLGIVGCVLLVGVVVNNGIVLIDYANRLRQTGMDRTNALLQASNHRFRPIAITALTTIIGMIPLTLSKSSEMGMSYDSFGLTLIGGMISGTLLTLLVVPVFYTLLD</sequence>
<dbReference type="Gene3D" id="3.30.70.1440">
    <property type="entry name" value="Multidrug efflux transporter AcrB pore domain"/>
    <property type="match status" value="1"/>
</dbReference>
<dbReference type="EMBL" id="UINC01000450">
    <property type="protein sequence ID" value="SUZ55592.1"/>
    <property type="molecule type" value="Genomic_DNA"/>
</dbReference>
<reference evidence="2" key="1">
    <citation type="submission" date="2018-05" db="EMBL/GenBank/DDBJ databases">
        <authorList>
            <person name="Lanie J.A."/>
            <person name="Ng W.-L."/>
            <person name="Kazmierczak K.M."/>
            <person name="Andrzejewski T.M."/>
            <person name="Davidsen T.M."/>
            <person name="Wayne K.J."/>
            <person name="Tettelin H."/>
            <person name="Glass J.I."/>
            <person name="Rusch D."/>
            <person name="Podicherti R."/>
            <person name="Tsui H.-C.T."/>
            <person name="Winkler M.E."/>
        </authorList>
    </citation>
    <scope>NUCLEOTIDE SEQUENCE</scope>
</reference>
<organism evidence="2">
    <name type="scientific">marine metagenome</name>
    <dbReference type="NCBI Taxonomy" id="408172"/>
    <lineage>
        <taxon>unclassified sequences</taxon>
        <taxon>metagenomes</taxon>
        <taxon>ecological metagenomes</taxon>
    </lineage>
</organism>
<evidence type="ECO:0008006" key="3">
    <source>
        <dbReference type="Google" id="ProtNLM"/>
    </source>
</evidence>
<feature type="transmembrane region" description="Helical" evidence="1">
    <location>
        <begin position="362"/>
        <end position="382"/>
    </location>
</feature>
<keyword evidence="1" id="KW-0812">Transmembrane</keyword>